<proteinExistence type="predicted"/>
<feature type="transmembrane region" description="Helical" evidence="1">
    <location>
        <begin position="55"/>
        <end position="72"/>
    </location>
</feature>
<dbReference type="EMBL" id="SMCQ01000019">
    <property type="protein sequence ID" value="TCV95060.1"/>
    <property type="molecule type" value="Genomic_DNA"/>
</dbReference>
<keyword evidence="1" id="KW-0472">Membrane</keyword>
<dbReference type="AlphaFoldDB" id="A0A4R3YRJ7"/>
<reference evidence="2 3" key="1">
    <citation type="submission" date="2019-03" db="EMBL/GenBank/DDBJ databases">
        <title>Genomic Encyclopedia of Type Strains, Phase IV (KMG-IV): sequencing the most valuable type-strain genomes for metagenomic binning, comparative biology and taxonomic classification.</title>
        <authorList>
            <person name="Goeker M."/>
        </authorList>
    </citation>
    <scope>NUCLEOTIDE SEQUENCE [LARGE SCALE GENOMIC DNA]</scope>
    <source>
        <strain evidence="2 3">DSM 29487</strain>
    </source>
</reference>
<feature type="transmembrane region" description="Helical" evidence="1">
    <location>
        <begin position="148"/>
        <end position="166"/>
    </location>
</feature>
<feature type="transmembrane region" description="Helical" evidence="1">
    <location>
        <begin position="186"/>
        <end position="204"/>
    </location>
</feature>
<keyword evidence="1" id="KW-1133">Transmembrane helix</keyword>
<evidence type="ECO:0000313" key="2">
    <source>
        <dbReference type="EMBL" id="TCV95060.1"/>
    </source>
</evidence>
<evidence type="ECO:0000313" key="3">
    <source>
        <dbReference type="Proteomes" id="UP000295515"/>
    </source>
</evidence>
<keyword evidence="1" id="KW-0812">Transmembrane</keyword>
<keyword evidence="3" id="KW-1185">Reference proteome</keyword>
<accession>A0A4R3YRJ7</accession>
<dbReference type="Proteomes" id="UP000295515">
    <property type="component" value="Unassembled WGS sequence"/>
</dbReference>
<feature type="transmembrane region" description="Helical" evidence="1">
    <location>
        <begin position="93"/>
        <end position="114"/>
    </location>
</feature>
<organism evidence="2 3">
    <name type="scientific">Longibaculum muris</name>
    <dbReference type="NCBI Taxonomy" id="1796628"/>
    <lineage>
        <taxon>Bacteria</taxon>
        <taxon>Bacillati</taxon>
        <taxon>Bacillota</taxon>
        <taxon>Erysipelotrichia</taxon>
        <taxon>Erysipelotrichales</taxon>
        <taxon>Coprobacillaceae</taxon>
        <taxon>Longibaculum</taxon>
    </lineage>
</organism>
<gene>
    <name evidence="2" type="ORF">EDD60_11947</name>
</gene>
<name>A0A4R3YRJ7_9FIRM</name>
<feature type="transmembrane region" description="Helical" evidence="1">
    <location>
        <begin position="17"/>
        <end position="35"/>
    </location>
</feature>
<protein>
    <submittedName>
        <fullName evidence="2">Uncharacterized protein</fullName>
    </submittedName>
</protein>
<evidence type="ECO:0000256" key="1">
    <source>
        <dbReference type="SAM" id="Phobius"/>
    </source>
</evidence>
<feature type="transmembrane region" description="Helical" evidence="1">
    <location>
        <begin position="120"/>
        <end position="141"/>
    </location>
</feature>
<comment type="caution">
    <text evidence="2">The sequence shown here is derived from an EMBL/GenBank/DDBJ whole genome shotgun (WGS) entry which is preliminary data.</text>
</comment>
<sequence length="210" mass="24934">MKKDIELISFNLKKDKWVYIVILGILYFLVFPFFIYKIMDFVYLNYDLKSSIFEMLQKILFVIMIILEYFMSQKTIQSNMRELNCILNHRPKWYFLYLVCILFHIITLPIYIYISINNVYMIDIILVLMFQSVVLTSIFYSTLVVSKMSIVSFGIMICYILIFTNIENPLSLFIMTNGVNLIGVDYYLKWTVVLVSCLIIGRSNEKNLNN</sequence>